<keyword evidence="3" id="KW-1185">Reference proteome</keyword>
<dbReference type="InParanoid" id="A0A665UT07"/>
<dbReference type="GO" id="GO:0005886">
    <property type="term" value="C:plasma membrane"/>
    <property type="evidence" value="ECO:0007669"/>
    <property type="project" value="TreeGrafter"/>
</dbReference>
<evidence type="ECO:0000313" key="3">
    <source>
        <dbReference type="Proteomes" id="UP000472264"/>
    </source>
</evidence>
<proteinExistence type="predicted"/>
<dbReference type="AlphaFoldDB" id="A0A665UT07"/>
<dbReference type="Ensembl" id="ENSENLT00000023217.1">
    <property type="protein sequence ID" value="ENSENLP00000022455.1"/>
    <property type="gene ID" value="ENSENLG00000010207.1"/>
</dbReference>
<evidence type="ECO:0000256" key="1">
    <source>
        <dbReference type="SAM" id="Phobius"/>
    </source>
</evidence>
<accession>A0A665UT07</accession>
<evidence type="ECO:0008006" key="4">
    <source>
        <dbReference type="Google" id="ProtNLM"/>
    </source>
</evidence>
<reference evidence="2" key="1">
    <citation type="submission" date="2021-04" db="EMBL/GenBank/DDBJ databases">
        <authorList>
            <consortium name="Wellcome Sanger Institute Data Sharing"/>
        </authorList>
    </citation>
    <scope>NUCLEOTIDE SEQUENCE [LARGE SCALE GENOMIC DNA]</scope>
</reference>
<feature type="transmembrane region" description="Helical" evidence="1">
    <location>
        <begin position="260"/>
        <end position="287"/>
    </location>
</feature>
<feature type="transmembrane region" description="Helical" evidence="1">
    <location>
        <begin position="68"/>
        <end position="93"/>
    </location>
</feature>
<organism evidence="2 3">
    <name type="scientific">Echeneis naucrates</name>
    <name type="common">Live sharksucker</name>
    <dbReference type="NCBI Taxonomy" id="173247"/>
    <lineage>
        <taxon>Eukaryota</taxon>
        <taxon>Metazoa</taxon>
        <taxon>Chordata</taxon>
        <taxon>Craniata</taxon>
        <taxon>Vertebrata</taxon>
        <taxon>Euteleostomi</taxon>
        <taxon>Actinopterygii</taxon>
        <taxon>Neopterygii</taxon>
        <taxon>Teleostei</taxon>
        <taxon>Neoteleostei</taxon>
        <taxon>Acanthomorphata</taxon>
        <taxon>Carangaria</taxon>
        <taxon>Carangiformes</taxon>
        <taxon>Echeneidae</taxon>
        <taxon>Echeneis</taxon>
    </lineage>
</organism>
<dbReference type="InterPro" id="IPR042353">
    <property type="entry name" value="GPR160"/>
</dbReference>
<protein>
    <recommendedName>
        <fullName evidence="4">G-protein coupled receptors family 1 profile domain-containing protein</fullName>
    </recommendedName>
</protein>
<dbReference type="Proteomes" id="UP000472264">
    <property type="component" value="Chromosome 7"/>
</dbReference>
<reference evidence="2" key="3">
    <citation type="submission" date="2025-09" db="UniProtKB">
        <authorList>
            <consortium name="Ensembl"/>
        </authorList>
    </citation>
    <scope>IDENTIFICATION</scope>
</reference>
<dbReference type="PANTHER" id="PTHR15573:SF0">
    <property type="entry name" value="G-PROTEIN COUPLED RECEPTOR 160-RELATED"/>
    <property type="match status" value="1"/>
</dbReference>
<evidence type="ECO:0000313" key="2">
    <source>
        <dbReference type="Ensembl" id="ENSENLP00000022455.1"/>
    </source>
</evidence>
<dbReference type="OMA" id="ENVCLWH"/>
<keyword evidence="1" id="KW-0472">Membrane</keyword>
<keyword evidence="1" id="KW-0812">Transmembrane</keyword>
<feature type="transmembrane region" description="Helical" evidence="1">
    <location>
        <begin position="147"/>
        <end position="166"/>
    </location>
</feature>
<dbReference type="GO" id="GO:0043235">
    <property type="term" value="C:receptor complex"/>
    <property type="evidence" value="ECO:0007669"/>
    <property type="project" value="TreeGrafter"/>
</dbReference>
<keyword evidence="1" id="KW-1133">Transmembrane helix</keyword>
<reference evidence="2" key="2">
    <citation type="submission" date="2025-08" db="UniProtKB">
        <authorList>
            <consortium name="Ensembl"/>
        </authorList>
    </citation>
    <scope>IDENTIFICATION</scope>
</reference>
<feature type="transmembrane region" description="Helical" evidence="1">
    <location>
        <begin position="191"/>
        <end position="211"/>
    </location>
</feature>
<sequence>MTATLSRKVQATKRHFIFLHTVFLCHSAEHVLLVTDVTSKLAVEDGWCAMGLDMMIFPLCYRKLQNSFLSMCSVSIILADMLLAFCMAAVWFLGTERFPMSPCFLLAHASGALKVLQLPFLCLGLLDYCLEDTSFGKRTGFCKSLRNMFLTILIWVLAVVYSVFSVKGELIQLDYMTGSKTAMCIVEELTVIPYFQLVLLTTVIFSMLPFWSSIPKWVKEAERLSELREKQETKRGDLLISKSFLETECLEDITWARPPLWFSLTLAFAVTWMPYLAVSVACLVLGFTVPTYISVNLLWLESTNSLLMGLVFWVKSKSLGPHSHLPENVCSWKIYCYVTALPWNKRLGNQCYQKATFKYNSSENSFSTNSLQKRERKRWLLC</sequence>
<name>A0A665UT07_ECHNA</name>
<feature type="transmembrane region" description="Helical" evidence="1">
    <location>
        <begin position="105"/>
        <end position="126"/>
    </location>
</feature>
<dbReference type="PANTHER" id="PTHR15573">
    <property type="entry name" value="G-PROTEIN COUPLED RECEPTOR 160-RELATED"/>
    <property type="match status" value="1"/>
</dbReference>
<feature type="transmembrane region" description="Helical" evidence="1">
    <location>
        <begin position="293"/>
        <end position="314"/>
    </location>
</feature>